<dbReference type="InterPro" id="IPR006671">
    <property type="entry name" value="Cyclin_N"/>
</dbReference>
<evidence type="ECO:0000256" key="2">
    <source>
        <dbReference type="ARBA" id="ARBA00022618"/>
    </source>
</evidence>
<dbReference type="PANTHER" id="PTHR10177">
    <property type="entry name" value="CYCLINS"/>
    <property type="match status" value="1"/>
</dbReference>
<keyword evidence="2" id="KW-0132">Cell division</keyword>
<evidence type="ECO:0000256" key="3">
    <source>
        <dbReference type="ARBA" id="ARBA00023127"/>
    </source>
</evidence>
<proteinExistence type="inferred from homology"/>
<comment type="similarity">
    <text evidence="1">Belongs to the cyclin family. Cyclin D subfamily.</text>
</comment>
<evidence type="ECO:0000313" key="9">
    <source>
        <dbReference type="Proteomes" id="UP000324897"/>
    </source>
</evidence>
<dbReference type="InterPro" id="IPR039361">
    <property type="entry name" value="Cyclin"/>
</dbReference>
<dbReference type="Pfam" id="PF02984">
    <property type="entry name" value="Cyclin_C"/>
    <property type="match status" value="1"/>
</dbReference>
<keyword evidence="4" id="KW-0131">Cell cycle</keyword>
<dbReference type="Gene3D" id="1.10.472.10">
    <property type="entry name" value="Cyclin-like"/>
    <property type="match status" value="2"/>
</dbReference>
<feature type="domain" description="Cyclin-like" evidence="6">
    <location>
        <begin position="141"/>
        <end position="244"/>
    </location>
</feature>
<dbReference type="Pfam" id="PF00134">
    <property type="entry name" value="Cyclin_N"/>
    <property type="match status" value="1"/>
</dbReference>
<evidence type="ECO:0000259" key="7">
    <source>
        <dbReference type="SMART" id="SM01332"/>
    </source>
</evidence>
<dbReference type="AlphaFoldDB" id="A0A5J9VRU7"/>
<dbReference type="FunFam" id="1.10.472.10:FF:000060">
    <property type="entry name" value="D6-type cyclin"/>
    <property type="match status" value="1"/>
</dbReference>
<dbReference type="SMART" id="SM01332">
    <property type="entry name" value="Cyclin_C"/>
    <property type="match status" value="1"/>
</dbReference>
<gene>
    <name evidence="8" type="ORF">EJB05_11181</name>
</gene>
<keyword evidence="9" id="KW-1185">Reference proteome</keyword>
<dbReference type="OrthoDB" id="5590282at2759"/>
<evidence type="ECO:0008006" key="10">
    <source>
        <dbReference type="Google" id="ProtNLM"/>
    </source>
</evidence>
<feature type="non-terminal residue" evidence="8">
    <location>
        <position position="1"/>
    </location>
</feature>
<dbReference type="SUPFAM" id="SSF47954">
    <property type="entry name" value="Cyclin-like"/>
    <property type="match status" value="1"/>
</dbReference>
<dbReference type="InterPro" id="IPR036915">
    <property type="entry name" value="Cyclin-like_sf"/>
</dbReference>
<name>A0A5J9VRU7_9POAL</name>
<accession>A0A5J9VRU7</accession>
<evidence type="ECO:0000259" key="6">
    <source>
        <dbReference type="SMART" id="SM00385"/>
    </source>
</evidence>
<dbReference type="GO" id="GO:0051301">
    <property type="term" value="P:cell division"/>
    <property type="evidence" value="ECO:0007669"/>
    <property type="project" value="UniProtKB-KW"/>
</dbReference>
<comment type="caution">
    <text evidence="8">The sequence shown here is derived from an EMBL/GenBank/DDBJ whole genome shotgun (WGS) entry which is preliminary data.</text>
</comment>
<dbReference type="CDD" id="cd20544">
    <property type="entry name" value="CYCLIN_AtCycD-like_rpt2"/>
    <property type="match status" value="1"/>
</dbReference>
<keyword evidence="3 5" id="KW-0195">Cyclin</keyword>
<evidence type="ECO:0000256" key="1">
    <source>
        <dbReference type="ARBA" id="ARBA00009065"/>
    </source>
</evidence>
<dbReference type="CDD" id="cd20543">
    <property type="entry name" value="CYCLIN_AtCycD-like_rpt1"/>
    <property type="match status" value="1"/>
</dbReference>
<dbReference type="InterPro" id="IPR013763">
    <property type="entry name" value="Cyclin-like_dom"/>
</dbReference>
<evidence type="ECO:0000313" key="8">
    <source>
        <dbReference type="EMBL" id="TVU37840.1"/>
    </source>
</evidence>
<feature type="domain" description="Cyclin C-terminal" evidence="7">
    <location>
        <begin position="253"/>
        <end position="372"/>
    </location>
</feature>
<evidence type="ECO:0000256" key="4">
    <source>
        <dbReference type="ARBA" id="ARBA00023306"/>
    </source>
</evidence>
<sequence>PGDPSPLSSSFFPLPFSKTHAEREAFLYPACHGRGKEWQPLGAKKASSCSASTSTTCVGGGAATGAQSRPPFLAILRWESSASASPSTLLCGEDRNSVLGLGGCNELAEVESGLDFFDAAGALFPVDTDEVVRELMEKEMDHLPQAGYAERLEQGGLEPLGGKTAWIGFASLCLAVNYLDRFISSYNLPHDKPWTQQLLSVACLSVAVKMEETVVPLLEDLQVCDSKPLFDAKLIRRMELHVMKALNWRMQAVTPFAFINYFLDKFNGGKPPSFALASRCAEIIVGTMKGSAFLSFRPSVIAAAAALAAVSENQIVGLGDLPATFEIPVNKEMVVRCYELMQGQALVKRVHNGSPSVPQSPIGVLDAACFQL</sequence>
<dbReference type="FunFam" id="1.10.472.10:FF:000040">
    <property type="entry name" value="D6-type cyclin"/>
    <property type="match status" value="1"/>
</dbReference>
<reference evidence="8 9" key="1">
    <citation type="journal article" date="2019" name="Sci. Rep.">
        <title>A high-quality genome of Eragrostis curvula grass provides insights into Poaceae evolution and supports new strategies to enhance forage quality.</title>
        <authorList>
            <person name="Carballo J."/>
            <person name="Santos B.A.C.M."/>
            <person name="Zappacosta D."/>
            <person name="Garbus I."/>
            <person name="Selva J.P."/>
            <person name="Gallo C.A."/>
            <person name="Diaz A."/>
            <person name="Albertini E."/>
            <person name="Caccamo M."/>
            <person name="Echenique V."/>
        </authorList>
    </citation>
    <scope>NUCLEOTIDE SEQUENCE [LARGE SCALE GENOMIC DNA]</scope>
    <source>
        <strain evidence="9">cv. Victoria</strain>
        <tissue evidence="8">Leaf</tissue>
    </source>
</reference>
<dbReference type="InterPro" id="IPR004367">
    <property type="entry name" value="Cyclin_C-dom"/>
</dbReference>
<evidence type="ECO:0000256" key="5">
    <source>
        <dbReference type="RuleBase" id="RU000383"/>
    </source>
</evidence>
<protein>
    <recommendedName>
        <fullName evidence="10">Cyclin N-terminal domain-containing protein</fullName>
    </recommendedName>
</protein>
<organism evidence="8 9">
    <name type="scientific">Eragrostis curvula</name>
    <name type="common">weeping love grass</name>
    <dbReference type="NCBI Taxonomy" id="38414"/>
    <lineage>
        <taxon>Eukaryota</taxon>
        <taxon>Viridiplantae</taxon>
        <taxon>Streptophyta</taxon>
        <taxon>Embryophyta</taxon>
        <taxon>Tracheophyta</taxon>
        <taxon>Spermatophyta</taxon>
        <taxon>Magnoliopsida</taxon>
        <taxon>Liliopsida</taxon>
        <taxon>Poales</taxon>
        <taxon>Poaceae</taxon>
        <taxon>PACMAD clade</taxon>
        <taxon>Chloridoideae</taxon>
        <taxon>Eragrostideae</taxon>
        <taxon>Eragrostidinae</taxon>
        <taxon>Eragrostis</taxon>
    </lineage>
</organism>
<dbReference type="SMART" id="SM00385">
    <property type="entry name" value="CYCLIN"/>
    <property type="match status" value="1"/>
</dbReference>
<dbReference type="Proteomes" id="UP000324897">
    <property type="component" value="Chromosome 4"/>
</dbReference>
<dbReference type="EMBL" id="RWGY01000007">
    <property type="protein sequence ID" value="TVU37840.1"/>
    <property type="molecule type" value="Genomic_DNA"/>
</dbReference>
<dbReference type="Gramene" id="TVU37840">
    <property type="protein sequence ID" value="TVU37840"/>
    <property type="gene ID" value="EJB05_11181"/>
</dbReference>